<dbReference type="CDD" id="cd02110">
    <property type="entry name" value="SO_family_Moco_dimer"/>
    <property type="match status" value="1"/>
</dbReference>
<dbReference type="EMBL" id="NHRJ02000018">
    <property type="protein sequence ID" value="PZE19357.1"/>
    <property type="molecule type" value="Genomic_DNA"/>
</dbReference>
<dbReference type="SUPFAM" id="SSF81296">
    <property type="entry name" value="E set domains"/>
    <property type="match status" value="1"/>
</dbReference>
<dbReference type="Gene3D" id="2.60.40.650">
    <property type="match status" value="1"/>
</dbReference>
<feature type="domain" description="Moybdenum cofactor oxidoreductase dimerisation" evidence="6">
    <location>
        <begin position="200"/>
        <end position="314"/>
    </location>
</feature>
<keyword evidence="4" id="KW-0560">Oxidoreductase</keyword>
<dbReference type="InterPro" id="IPR014756">
    <property type="entry name" value="Ig_E-set"/>
</dbReference>
<evidence type="ECO:0000256" key="3">
    <source>
        <dbReference type="ARBA" id="ARBA00022723"/>
    </source>
</evidence>
<comment type="cofactor">
    <cofactor evidence="1">
        <name>Mo-molybdopterin</name>
        <dbReference type="ChEBI" id="CHEBI:71302"/>
    </cofactor>
</comment>
<dbReference type="GO" id="GO:0006790">
    <property type="term" value="P:sulfur compound metabolic process"/>
    <property type="evidence" value="ECO:0007669"/>
    <property type="project" value="TreeGrafter"/>
</dbReference>
<keyword evidence="3" id="KW-0479">Metal-binding</keyword>
<dbReference type="Pfam" id="PF03404">
    <property type="entry name" value="Mo-co_dimer"/>
    <property type="match status" value="1"/>
</dbReference>
<feature type="domain" description="Oxidoreductase molybdopterin-binding" evidence="5">
    <location>
        <begin position="10"/>
        <end position="179"/>
    </location>
</feature>
<evidence type="ECO:0000313" key="8">
    <source>
        <dbReference type="Proteomes" id="UP000214746"/>
    </source>
</evidence>
<evidence type="ECO:0000256" key="4">
    <source>
        <dbReference type="ARBA" id="ARBA00023002"/>
    </source>
</evidence>
<dbReference type="OrthoDB" id="9778777at2"/>
<name>A0A2W1N4S4_PAEXE</name>
<dbReference type="InterPro" id="IPR005066">
    <property type="entry name" value="MoCF_OxRdtse_dimer"/>
</dbReference>
<dbReference type="GO" id="GO:0008482">
    <property type="term" value="F:sulfite oxidase activity"/>
    <property type="evidence" value="ECO:0007669"/>
    <property type="project" value="TreeGrafter"/>
</dbReference>
<dbReference type="Pfam" id="PF00174">
    <property type="entry name" value="Oxidored_molyb"/>
    <property type="match status" value="1"/>
</dbReference>
<protein>
    <submittedName>
        <fullName evidence="7">Sulfite oxidase</fullName>
    </submittedName>
</protein>
<comment type="caution">
    <text evidence="7">The sequence shown here is derived from an EMBL/GenBank/DDBJ whole genome shotgun (WGS) entry which is preliminary data.</text>
</comment>
<dbReference type="InterPro" id="IPR036374">
    <property type="entry name" value="OxRdtase_Mopterin-bd_sf"/>
</dbReference>
<dbReference type="SUPFAM" id="SSF56524">
    <property type="entry name" value="Oxidoreductase molybdopterin-binding domain"/>
    <property type="match status" value="1"/>
</dbReference>
<evidence type="ECO:0000259" key="5">
    <source>
        <dbReference type="Pfam" id="PF00174"/>
    </source>
</evidence>
<keyword evidence="2" id="KW-0500">Molybdenum</keyword>
<dbReference type="PANTHER" id="PTHR19372:SF7">
    <property type="entry name" value="SULFITE OXIDASE, MITOCHONDRIAL"/>
    <property type="match status" value="1"/>
</dbReference>
<dbReference type="PRINTS" id="PR00407">
    <property type="entry name" value="EUMOPTERIN"/>
</dbReference>
<dbReference type="InterPro" id="IPR008335">
    <property type="entry name" value="Mopterin_OxRdtase_euk"/>
</dbReference>
<sequence>MYRRNHFAYQYVSKKAFALPVVGEVHQPAVFQYHDLLSLPAKTLQVVLECAGNKRSYFEPKVFGEQWKEGAISEGVWQGVPLRSLLAFTGVKKTAVEVVFDGYDFGTRTNMKGHFLYARSLPLEKALHPDTIIAYAYNGKPIPYKHGYPLRLIVPQWYAMASVKWLQKITVIDHTFQGPFQTVDYVYYPDEESDSGTPVTHMRVNSIIQYPLDWGRVNTGVHRIHGLAWSGIGAVTAAEISVNGGHSWHTASLQSTPEHPYGWSVWSYAWHATQTGVYKIMSRALDSAGNAQPLEAHWNTKGYGYNAVATVNVKVQ</sequence>
<evidence type="ECO:0000259" key="6">
    <source>
        <dbReference type="Pfam" id="PF03404"/>
    </source>
</evidence>
<evidence type="ECO:0000313" key="7">
    <source>
        <dbReference type="EMBL" id="PZE19357.1"/>
    </source>
</evidence>
<gene>
    <name evidence="7" type="ORF">CBW46_019145</name>
</gene>
<dbReference type="Gene3D" id="3.90.420.10">
    <property type="entry name" value="Oxidoreductase, molybdopterin-binding domain"/>
    <property type="match status" value="1"/>
</dbReference>
<evidence type="ECO:0000256" key="2">
    <source>
        <dbReference type="ARBA" id="ARBA00022505"/>
    </source>
</evidence>
<dbReference type="Proteomes" id="UP000214746">
    <property type="component" value="Unassembled WGS sequence"/>
</dbReference>
<dbReference type="GO" id="GO:0030151">
    <property type="term" value="F:molybdenum ion binding"/>
    <property type="evidence" value="ECO:0007669"/>
    <property type="project" value="InterPro"/>
</dbReference>
<accession>A0A2W1N4S4</accession>
<dbReference type="PANTHER" id="PTHR19372">
    <property type="entry name" value="SULFITE REDUCTASE"/>
    <property type="match status" value="1"/>
</dbReference>
<evidence type="ECO:0000256" key="1">
    <source>
        <dbReference type="ARBA" id="ARBA00001924"/>
    </source>
</evidence>
<reference evidence="7" key="1">
    <citation type="submission" date="2018-06" db="EMBL/GenBank/DDBJ databases">
        <title>Paenibacillus xerothermodurans sp. nov. an extremely dry heat resistant spore forming bacterium isolated from the soil of Cape Canaveral, Florida.</title>
        <authorList>
            <person name="Seuylemezian A."/>
            <person name="Kaur N."/>
            <person name="Patil P."/>
            <person name="Patil P."/>
            <person name="Mayilraj S."/>
            <person name="Vaishampayan P."/>
        </authorList>
    </citation>
    <scope>NUCLEOTIDE SEQUENCE [LARGE SCALE GENOMIC DNA]</scope>
    <source>
        <strain evidence="7">ATCC 27380</strain>
    </source>
</reference>
<dbReference type="InterPro" id="IPR000572">
    <property type="entry name" value="OxRdtase_Mopterin-bd_dom"/>
</dbReference>
<keyword evidence="8" id="KW-1185">Reference proteome</keyword>
<dbReference type="GO" id="GO:0043546">
    <property type="term" value="F:molybdopterin cofactor binding"/>
    <property type="evidence" value="ECO:0007669"/>
    <property type="project" value="TreeGrafter"/>
</dbReference>
<dbReference type="AlphaFoldDB" id="A0A2W1N4S4"/>
<dbReference type="GO" id="GO:0020037">
    <property type="term" value="F:heme binding"/>
    <property type="evidence" value="ECO:0007669"/>
    <property type="project" value="TreeGrafter"/>
</dbReference>
<proteinExistence type="predicted"/>
<organism evidence="7 8">
    <name type="scientific">Paenibacillus xerothermodurans</name>
    <dbReference type="NCBI Taxonomy" id="1977292"/>
    <lineage>
        <taxon>Bacteria</taxon>
        <taxon>Bacillati</taxon>
        <taxon>Bacillota</taxon>
        <taxon>Bacilli</taxon>
        <taxon>Bacillales</taxon>
        <taxon>Paenibacillaceae</taxon>
        <taxon>Paenibacillus</taxon>
    </lineage>
</organism>